<gene>
    <name evidence="2" type="ORF">H0235_016489</name>
</gene>
<dbReference type="EMBL" id="JACSDY010000020">
    <property type="protein sequence ID" value="KAF7396952.1"/>
    <property type="molecule type" value="Genomic_DNA"/>
</dbReference>
<evidence type="ECO:0000256" key="1">
    <source>
        <dbReference type="SAM" id="MobiDB-lite"/>
    </source>
</evidence>
<comment type="caution">
    <text evidence="2">The sequence shown here is derived from an EMBL/GenBank/DDBJ whole genome shotgun (WGS) entry which is preliminary data.</text>
</comment>
<dbReference type="AlphaFoldDB" id="A0A834JYT7"/>
<evidence type="ECO:0000313" key="3">
    <source>
        <dbReference type="Proteomes" id="UP000600918"/>
    </source>
</evidence>
<protein>
    <submittedName>
        <fullName evidence="2">Uncharacterized protein</fullName>
    </submittedName>
</protein>
<accession>A0A834JYT7</accession>
<evidence type="ECO:0000313" key="2">
    <source>
        <dbReference type="EMBL" id="KAF7396952.1"/>
    </source>
</evidence>
<dbReference type="Proteomes" id="UP000600918">
    <property type="component" value="Unassembled WGS sequence"/>
</dbReference>
<sequence length="162" mass="17650">MDGERAKKEEEEEEKEEEEEEEEEEVAEVAEAEEEENGEGKEERGERGEEEEEGGGGGGGGILGAVLTVGRVTARGYANAARSLQSLQRAKTSTARRTGAMPYLGVTLPAALTHPCDSFHGYLLLALLSPLDRDPRVLELEQEGIYGCNINGLRLWELEDSS</sequence>
<organism evidence="2 3">
    <name type="scientific">Vespula pensylvanica</name>
    <name type="common">Western yellow jacket</name>
    <name type="synonym">Wasp</name>
    <dbReference type="NCBI Taxonomy" id="30213"/>
    <lineage>
        <taxon>Eukaryota</taxon>
        <taxon>Metazoa</taxon>
        <taxon>Ecdysozoa</taxon>
        <taxon>Arthropoda</taxon>
        <taxon>Hexapoda</taxon>
        <taxon>Insecta</taxon>
        <taxon>Pterygota</taxon>
        <taxon>Neoptera</taxon>
        <taxon>Endopterygota</taxon>
        <taxon>Hymenoptera</taxon>
        <taxon>Apocrita</taxon>
        <taxon>Aculeata</taxon>
        <taxon>Vespoidea</taxon>
        <taxon>Vespidae</taxon>
        <taxon>Vespinae</taxon>
        <taxon>Vespula</taxon>
    </lineage>
</organism>
<feature type="compositionally biased region" description="Basic and acidic residues" evidence="1">
    <location>
        <begin position="38"/>
        <end position="47"/>
    </location>
</feature>
<feature type="compositionally biased region" description="Acidic residues" evidence="1">
    <location>
        <begin position="10"/>
        <end position="37"/>
    </location>
</feature>
<proteinExistence type="predicted"/>
<keyword evidence="3" id="KW-1185">Reference proteome</keyword>
<feature type="region of interest" description="Disordered" evidence="1">
    <location>
        <begin position="1"/>
        <end position="63"/>
    </location>
</feature>
<name>A0A834JYT7_VESPE</name>
<reference evidence="2" key="1">
    <citation type="journal article" date="2020" name="G3 (Bethesda)">
        <title>High-Quality Assemblies for Three Invasive Social Wasps from the &lt;i&gt;Vespula&lt;/i&gt; Genus.</title>
        <authorList>
            <person name="Harrop T.W.R."/>
            <person name="Guhlin J."/>
            <person name="McLaughlin G.M."/>
            <person name="Permina E."/>
            <person name="Stockwell P."/>
            <person name="Gilligan J."/>
            <person name="Le Lec M.F."/>
            <person name="Gruber M.A.M."/>
            <person name="Quinn O."/>
            <person name="Lovegrove M."/>
            <person name="Duncan E.J."/>
            <person name="Remnant E.J."/>
            <person name="Van Eeckhoven J."/>
            <person name="Graham B."/>
            <person name="Knapp R.A."/>
            <person name="Langford K.W."/>
            <person name="Kronenberg Z."/>
            <person name="Press M.O."/>
            <person name="Eacker S.M."/>
            <person name="Wilson-Rankin E.E."/>
            <person name="Purcell J."/>
            <person name="Lester P.J."/>
            <person name="Dearden P.K."/>
        </authorList>
    </citation>
    <scope>NUCLEOTIDE SEQUENCE</scope>
    <source>
        <strain evidence="2">Volc-1</strain>
    </source>
</reference>